<feature type="region of interest" description="Disordered" evidence="1">
    <location>
        <begin position="266"/>
        <end position="300"/>
    </location>
</feature>
<name>A0ABR0E7B0_ZASCE</name>
<gene>
    <name evidence="2" type="ORF">PRZ48_011777</name>
</gene>
<feature type="region of interest" description="Disordered" evidence="1">
    <location>
        <begin position="334"/>
        <end position="427"/>
    </location>
</feature>
<sequence>MDESPAPEEPDRFIEIVQHVASREDTLHVSPLGSILTESLGETLSLPGETFGQRPILNAAMSSTSVVLTEPSWVGVEGVPLPSSPLQVLEGSSGLGATRETESMGVSREAVHTSPGGGAQESRRLHGAIDSGVATTVQSPATVPPREVNEQARESDRILQEWMGTSSQTCMGPATGNLARPQFSGDSSVQGSQQTLEPPVAAPSETTIDPAVICRQPQPEHHNGVNHQELQQPIAAPPRPSTGSEMGMFGQLGTRYHEDMRGLEPSIARSSQPTPGQAMTVTSQPSMGPSANVSGQQQLRGGIRDSVQGEQSGVSANVRNEAVPEVLAGLQGQSMMSAPPAPHLRTAPSGEQGIPAPIAPDETVLDQRPQSAMPGPRVPPVGDYAPVQRPYRPRASRSAPRPPPAAVASEPQQEDTHPTSSSGAASVASLPTIGAPVPQLEAAPSGSQMRTIPPAQLLGMPLPTPPSVPWIAPYTSTSIAFAATSPQEAPSSSTTIDAILQRELDELNARTEDQSAPNTPAPARTDDAWVIQDHIEINTANPNTFHARWVDQAYGRDQAIEKMNGVLHVDPPAGVPFADLDIFRRREGLQIVRYRGEALGIRYRFLAECGRVRRLWVRPWNL</sequence>
<reference evidence="2 3" key="1">
    <citation type="journal article" date="2023" name="G3 (Bethesda)">
        <title>A chromosome-level genome assembly of Zasmidium syzygii isolated from banana leaves.</title>
        <authorList>
            <person name="van Westerhoven A.C."/>
            <person name="Mehrabi R."/>
            <person name="Talebi R."/>
            <person name="Steentjes M.B.F."/>
            <person name="Corcolon B."/>
            <person name="Chong P.A."/>
            <person name="Kema G.H.J."/>
            <person name="Seidl M.F."/>
        </authorList>
    </citation>
    <scope>NUCLEOTIDE SEQUENCE [LARGE SCALE GENOMIC DNA]</scope>
    <source>
        <strain evidence="2 3">P124</strain>
    </source>
</reference>
<feature type="region of interest" description="Disordered" evidence="1">
    <location>
        <begin position="216"/>
        <end position="249"/>
    </location>
</feature>
<protein>
    <submittedName>
        <fullName evidence="2">Uncharacterized protein</fullName>
    </submittedName>
</protein>
<accession>A0ABR0E7B0</accession>
<evidence type="ECO:0000313" key="2">
    <source>
        <dbReference type="EMBL" id="KAK4497327.1"/>
    </source>
</evidence>
<evidence type="ECO:0000256" key="1">
    <source>
        <dbReference type="SAM" id="MobiDB-lite"/>
    </source>
</evidence>
<feature type="compositionally biased region" description="Polar residues" evidence="1">
    <location>
        <begin position="268"/>
        <end position="299"/>
    </location>
</feature>
<dbReference type="EMBL" id="JAXOVC010000009">
    <property type="protein sequence ID" value="KAK4497327.1"/>
    <property type="molecule type" value="Genomic_DNA"/>
</dbReference>
<feature type="region of interest" description="Disordered" evidence="1">
    <location>
        <begin position="99"/>
        <end position="154"/>
    </location>
</feature>
<organism evidence="2 3">
    <name type="scientific">Zasmidium cellare</name>
    <name type="common">Wine cellar mold</name>
    <name type="synonym">Racodium cellare</name>
    <dbReference type="NCBI Taxonomy" id="395010"/>
    <lineage>
        <taxon>Eukaryota</taxon>
        <taxon>Fungi</taxon>
        <taxon>Dikarya</taxon>
        <taxon>Ascomycota</taxon>
        <taxon>Pezizomycotina</taxon>
        <taxon>Dothideomycetes</taxon>
        <taxon>Dothideomycetidae</taxon>
        <taxon>Mycosphaerellales</taxon>
        <taxon>Mycosphaerellaceae</taxon>
        <taxon>Zasmidium</taxon>
    </lineage>
</organism>
<proteinExistence type="predicted"/>
<comment type="caution">
    <text evidence="2">The sequence shown here is derived from an EMBL/GenBank/DDBJ whole genome shotgun (WGS) entry which is preliminary data.</text>
</comment>
<keyword evidence="3" id="KW-1185">Reference proteome</keyword>
<feature type="compositionally biased region" description="Polar residues" evidence="1">
    <location>
        <begin position="184"/>
        <end position="196"/>
    </location>
</feature>
<feature type="region of interest" description="Disordered" evidence="1">
    <location>
        <begin position="169"/>
        <end position="203"/>
    </location>
</feature>
<evidence type="ECO:0000313" key="3">
    <source>
        <dbReference type="Proteomes" id="UP001305779"/>
    </source>
</evidence>
<dbReference type="Proteomes" id="UP001305779">
    <property type="component" value="Unassembled WGS sequence"/>
</dbReference>